<keyword evidence="6" id="KW-1185">Reference proteome</keyword>
<comment type="subcellular location">
    <subcellularLocation>
        <location evidence="1">Cytoplasm</location>
    </subcellularLocation>
</comment>
<dbReference type="PANTHER" id="PTHR42749">
    <property type="entry name" value="CELL SHAPE-DETERMINING PROTEIN MREB"/>
    <property type="match status" value="1"/>
</dbReference>
<keyword evidence="4" id="KW-0067">ATP-binding</keyword>
<evidence type="ECO:0000313" key="5">
    <source>
        <dbReference type="EMBL" id="GGJ45357.1"/>
    </source>
</evidence>
<dbReference type="InterPro" id="IPR056546">
    <property type="entry name" value="MreB_MamK-like"/>
</dbReference>
<proteinExistence type="predicted"/>
<reference evidence="5" key="2">
    <citation type="submission" date="2020-09" db="EMBL/GenBank/DDBJ databases">
        <authorList>
            <person name="Sun Q."/>
            <person name="Ohkuma M."/>
        </authorList>
    </citation>
    <scope>NUCLEOTIDE SEQUENCE</scope>
    <source>
        <strain evidence="5">JCM 3086</strain>
    </source>
</reference>
<sequence>MSTARRPRTTADGHGSWPRCRRCSGVALDLGSARTRAWICGAGAVLERPTIAFPGAVRPVRRGAIVDTPGTARVLEHLLGDRLSGPHCPLVVVAVPALGGVAFRTDVRAAVEVLRPRSVLTVPAARAVACAARADLSRPLLVADIGAQLTEVVLLADGAVVDARSTFLGTDDLDDATAVPDPVDTVAGMVTAMLGQDRTSQTADALRRGPLLAGGGALRPEFADRLADRLHAPVRAVPAPLTAAVRGAATLLAAAHAHPSSTGEVRTTAGPH</sequence>
<evidence type="ECO:0000313" key="6">
    <source>
        <dbReference type="Proteomes" id="UP000657574"/>
    </source>
</evidence>
<evidence type="ECO:0000256" key="4">
    <source>
        <dbReference type="ARBA" id="ARBA00022840"/>
    </source>
</evidence>
<accession>A0A917P050</accession>
<keyword evidence="3" id="KW-0547">Nucleotide-binding</keyword>
<dbReference type="EMBL" id="BMQA01000031">
    <property type="protein sequence ID" value="GGJ45357.1"/>
    <property type="molecule type" value="Genomic_DNA"/>
</dbReference>
<dbReference type="PANTHER" id="PTHR42749:SF1">
    <property type="entry name" value="CELL SHAPE-DETERMINING PROTEIN MREB"/>
    <property type="match status" value="1"/>
</dbReference>
<keyword evidence="2" id="KW-0963">Cytoplasm</keyword>
<dbReference type="GO" id="GO:0005524">
    <property type="term" value="F:ATP binding"/>
    <property type="evidence" value="ECO:0007669"/>
    <property type="project" value="UniProtKB-KW"/>
</dbReference>
<dbReference type="SUPFAM" id="SSF53067">
    <property type="entry name" value="Actin-like ATPase domain"/>
    <property type="match status" value="1"/>
</dbReference>
<reference evidence="5" key="1">
    <citation type="journal article" date="2014" name="Int. J. Syst. Evol. Microbiol.">
        <title>Complete genome sequence of Corynebacterium casei LMG S-19264T (=DSM 44701T), isolated from a smear-ripened cheese.</title>
        <authorList>
            <consortium name="US DOE Joint Genome Institute (JGI-PGF)"/>
            <person name="Walter F."/>
            <person name="Albersmeier A."/>
            <person name="Kalinowski J."/>
            <person name="Ruckert C."/>
        </authorList>
    </citation>
    <scope>NUCLEOTIDE SEQUENCE</scope>
    <source>
        <strain evidence="5">JCM 3086</strain>
    </source>
</reference>
<name>A0A917P050_9ACTN</name>
<evidence type="ECO:0008006" key="7">
    <source>
        <dbReference type="Google" id="ProtNLM"/>
    </source>
</evidence>
<gene>
    <name evidence="5" type="ORF">GCM10010121_065730</name>
</gene>
<dbReference type="InterPro" id="IPR043129">
    <property type="entry name" value="ATPase_NBD"/>
</dbReference>
<organism evidence="5 6">
    <name type="scientific">Streptomyces brasiliensis</name>
    <dbReference type="NCBI Taxonomy" id="1954"/>
    <lineage>
        <taxon>Bacteria</taxon>
        <taxon>Bacillati</taxon>
        <taxon>Actinomycetota</taxon>
        <taxon>Actinomycetes</taxon>
        <taxon>Kitasatosporales</taxon>
        <taxon>Streptomycetaceae</taxon>
        <taxon>Streptomyces</taxon>
    </lineage>
</organism>
<dbReference type="GO" id="GO:0005737">
    <property type="term" value="C:cytoplasm"/>
    <property type="evidence" value="ECO:0007669"/>
    <property type="project" value="UniProtKB-SubCell"/>
</dbReference>
<dbReference type="AlphaFoldDB" id="A0A917P050"/>
<evidence type="ECO:0000256" key="1">
    <source>
        <dbReference type="ARBA" id="ARBA00004496"/>
    </source>
</evidence>
<evidence type="ECO:0000256" key="3">
    <source>
        <dbReference type="ARBA" id="ARBA00022741"/>
    </source>
</evidence>
<dbReference type="RefSeq" id="WP_189314920.1">
    <property type="nucleotide sequence ID" value="NZ_BMQA01000031.1"/>
</dbReference>
<protein>
    <recommendedName>
        <fullName evidence="7">Rod shape-determining protein MreB</fullName>
    </recommendedName>
</protein>
<comment type="caution">
    <text evidence="5">The sequence shown here is derived from an EMBL/GenBank/DDBJ whole genome shotgun (WGS) entry which is preliminary data.</text>
</comment>
<dbReference type="Proteomes" id="UP000657574">
    <property type="component" value="Unassembled WGS sequence"/>
</dbReference>
<dbReference type="Pfam" id="PF06723">
    <property type="entry name" value="MreB_Mbl"/>
    <property type="match status" value="2"/>
</dbReference>
<dbReference type="Gene3D" id="3.30.420.40">
    <property type="match status" value="1"/>
</dbReference>
<evidence type="ECO:0000256" key="2">
    <source>
        <dbReference type="ARBA" id="ARBA00022490"/>
    </source>
</evidence>